<gene>
    <name evidence="2" type="ORF">SAMN05421747_1354</name>
</gene>
<name>A0A1I1MFZ0_9SPHI</name>
<organism evidence="2 3">
    <name type="scientific">Parapedobacter composti</name>
    <dbReference type="NCBI Taxonomy" id="623281"/>
    <lineage>
        <taxon>Bacteria</taxon>
        <taxon>Pseudomonadati</taxon>
        <taxon>Bacteroidota</taxon>
        <taxon>Sphingobacteriia</taxon>
        <taxon>Sphingobacteriales</taxon>
        <taxon>Sphingobacteriaceae</taxon>
        <taxon>Parapedobacter</taxon>
    </lineage>
</organism>
<feature type="chain" id="PRO_5011566233" description="VIT domain-containing protein" evidence="1">
    <location>
        <begin position="26"/>
        <end position="108"/>
    </location>
</feature>
<proteinExistence type="predicted"/>
<evidence type="ECO:0000313" key="2">
    <source>
        <dbReference type="EMBL" id="SFC84056.1"/>
    </source>
</evidence>
<evidence type="ECO:0008006" key="4">
    <source>
        <dbReference type="Google" id="ProtNLM"/>
    </source>
</evidence>
<reference evidence="2 3" key="1">
    <citation type="submission" date="2016-10" db="EMBL/GenBank/DDBJ databases">
        <authorList>
            <person name="de Groot N.N."/>
        </authorList>
    </citation>
    <scope>NUCLEOTIDE SEQUENCE [LARGE SCALE GENOMIC DNA]</scope>
    <source>
        <strain evidence="2 3">DSM 22900</strain>
    </source>
</reference>
<keyword evidence="1" id="KW-0732">Signal</keyword>
<dbReference type="EMBL" id="FOLL01000035">
    <property type="protein sequence ID" value="SFC84056.1"/>
    <property type="molecule type" value="Genomic_DNA"/>
</dbReference>
<accession>A0A1I1MFZ0</accession>
<keyword evidence="3" id="KW-1185">Reference proteome</keyword>
<evidence type="ECO:0000313" key="3">
    <source>
        <dbReference type="Proteomes" id="UP000199577"/>
    </source>
</evidence>
<sequence>MTNPFIGNLLLFVVAGGLFCSCATAFREFTAQPPALQRHADQSLTVDYGTIPLEGHYAKRQRRSMCTLVYARVTNHTQYAITLAKDVKVLVGSPQYMFTFTGSRDGFN</sequence>
<dbReference type="Proteomes" id="UP000199577">
    <property type="component" value="Unassembled WGS sequence"/>
</dbReference>
<evidence type="ECO:0000256" key="1">
    <source>
        <dbReference type="SAM" id="SignalP"/>
    </source>
</evidence>
<dbReference type="RefSeq" id="WP_090975208.1">
    <property type="nucleotide sequence ID" value="NZ_FOLL01000035.1"/>
</dbReference>
<protein>
    <recommendedName>
        <fullName evidence="4">VIT domain-containing protein</fullName>
    </recommendedName>
</protein>
<feature type="signal peptide" evidence="1">
    <location>
        <begin position="1"/>
        <end position="25"/>
    </location>
</feature>
<dbReference type="AlphaFoldDB" id="A0A1I1MFZ0"/>